<dbReference type="InterPro" id="IPR000719">
    <property type="entry name" value="Prot_kinase_dom"/>
</dbReference>
<dbReference type="PANTHER" id="PTHR46008">
    <property type="entry name" value="LEAF RUST 10 DISEASE-RESISTANCE LOCUS RECEPTOR-LIKE PROTEIN KINASE-LIKE 1.4"/>
    <property type="match status" value="1"/>
</dbReference>
<feature type="domain" description="Protein kinase" evidence="4">
    <location>
        <begin position="42"/>
        <end position="317"/>
    </location>
</feature>
<dbReference type="GO" id="GO:0005524">
    <property type="term" value="F:ATP binding"/>
    <property type="evidence" value="ECO:0007669"/>
    <property type="project" value="UniProtKB-KW"/>
</dbReference>
<name>A0AA38L542_TAXCH</name>
<dbReference type="InterPro" id="IPR011009">
    <property type="entry name" value="Kinase-like_dom_sf"/>
</dbReference>
<dbReference type="EMBL" id="JAHRHJ020000006">
    <property type="protein sequence ID" value="KAH9313191.1"/>
    <property type="molecule type" value="Genomic_DNA"/>
</dbReference>
<keyword evidence="2" id="KW-0067">ATP-binding</keyword>
<protein>
    <recommendedName>
        <fullName evidence="4">Protein kinase domain-containing protein</fullName>
    </recommendedName>
</protein>
<dbReference type="PANTHER" id="PTHR46008:SF2">
    <property type="entry name" value="LEAF RUST 10 DISEASE-RESISTANCE LOCUS RECEPTOR-LIKE PROTEIN KINASE-LIKE 1.4"/>
    <property type="match status" value="1"/>
</dbReference>
<organism evidence="5 6">
    <name type="scientific">Taxus chinensis</name>
    <name type="common">Chinese yew</name>
    <name type="synonym">Taxus wallichiana var. chinensis</name>
    <dbReference type="NCBI Taxonomy" id="29808"/>
    <lineage>
        <taxon>Eukaryota</taxon>
        <taxon>Viridiplantae</taxon>
        <taxon>Streptophyta</taxon>
        <taxon>Embryophyta</taxon>
        <taxon>Tracheophyta</taxon>
        <taxon>Spermatophyta</taxon>
        <taxon>Pinopsida</taxon>
        <taxon>Pinidae</taxon>
        <taxon>Conifers II</taxon>
        <taxon>Cupressales</taxon>
        <taxon>Taxaceae</taxon>
        <taxon>Taxus</taxon>
    </lineage>
</organism>
<dbReference type="Proteomes" id="UP000824469">
    <property type="component" value="Unassembled WGS sequence"/>
</dbReference>
<sequence length="390" mass="42845">MKTNSLAWPQLNEKSHLAELFPEEFDTKFFTYKTLYRATKGFADVRKCGHGACATVYGGCLADGRHVAVKRVNFGFGYSQQGVRQLLNEITLLSNIDHPNVVQLLGCCVDAEEPILVYEFVPNGTLAQHLHCDQTDNDRLLDWKSRCTIAANAASALAYLHNLNPPIYHRGCQKSGSLQSLIISFRLIFRLVPFDGGTHISTVPQGTPGYLDPDYHMTYRLTDRSDVYSFGVVLVEIISGMKPVDLSRDGNEVNLSVLAVAKITAGSLDDIIDSSLNVARKPHVRALVHRIGELAFRCLDHDRDSRPTMTEVAQELLAIRNKCDDTEFEDLLLANDSESPDQSTLSITSVEALGFSNSNSPSEALGFSNSNSPSEALGFSNGTSPSETEN</sequence>
<dbReference type="Pfam" id="PF00069">
    <property type="entry name" value="Pkinase"/>
    <property type="match status" value="1"/>
</dbReference>
<evidence type="ECO:0000256" key="2">
    <source>
        <dbReference type="ARBA" id="ARBA00022840"/>
    </source>
</evidence>
<dbReference type="PROSITE" id="PS50011">
    <property type="entry name" value="PROTEIN_KINASE_DOM"/>
    <property type="match status" value="1"/>
</dbReference>
<evidence type="ECO:0000313" key="6">
    <source>
        <dbReference type="Proteomes" id="UP000824469"/>
    </source>
</evidence>
<evidence type="ECO:0000256" key="1">
    <source>
        <dbReference type="ARBA" id="ARBA00022741"/>
    </source>
</evidence>
<gene>
    <name evidence="5" type="ORF">KI387_028226</name>
</gene>
<evidence type="ECO:0000259" key="4">
    <source>
        <dbReference type="PROSITE" id="PS50011"/>
    </source>
</evidence>
<dbReference type="Gene3D" id="3.30.200.20">
    <property type="entry name" value="Phosphorylase Kinase, domain 1"/>
    <property type="match status" value="1"/>
</dbReference>
<evidence type="ECO:0000313" key="5">
    <source>
        <dbReference type="EMBL" id="KAH9313191.1"/>
    </source>
</evidence>
<feature type="region of interest" description="Disordered" evidence="3">
    <location>
        <begin position="360"/>
        <end position="390"/>
    </location>
</feature>
<dbReference type="AlphaFoldDB" id="A0AA38L542"/>
<keyword evidence="1" id="KW-0547">Nucleotide-binding</keyword>
<comment type="caution">
    <text evidence="5">The sequence shown here is derived from an EMBL/GenBank/DDBJ whole genome shotgun (WGS) entry which is preliminary data.</text>
</comment>
<feature type="non-terminal residue" evidence="5">
    <location>
        <position position="1"/>
    </location>
</feature>
<reference evidence="5 6" key="1">
    <citation type="journal article" date="2021" name="Nat. Plants">
        <title>The Taxus genome provides insights into paclitaxel biosynthesis.</title>
        <authorList>
            <person name="Xiong X."/>
            <person name="Gou J."/>
            <person name="Liao Q."/>
            <person name="Li Y."/>
            <person name="Zhou Q."/>
            <person name="Bi G."/>
            <person name="Li C."/>
            <person name="Du R."/>
            <person name="Wang X."/>
            <person name="Sun T."/>
            <person name="Guo L."/>
            <person name="Liang H."/>
            <person name="Lu P."/>
            <person name="Wu Y."/>
            <person name="Zhang Z."/>
            <person name="Ro D.K."/>
            <person name="Shang Y."/>
            <person name="Huang S."/>
            <person name="Yan J."/>
        </authorList>
    </citation>
    <scope>NUCLEOTIDE SEQUENCE [LARGE SCALE GENOMIC DNA]</scope>
    <source>
        <strain evidence="5">Ta-2019</strain>
    </source>
</reference>
<evidence type="ECO:0000256" key="3">
    <source>
        <dbReference type="SAM" id="MobiDB-lite"/>
    </source>
</evidence>
<accession>A0AA38L542</accession>
<proteinExistence type="predicted"/>
<dbReference type="Gene3D" id="1.10.510.10">
    <property type="entry name" value="Transferase(Phosphotransferase) domain 1"/>
    <property type="match status" value="1"/>
</dbReference>
<keyword evidence="6" id="KW-1185">Reference proteome</keyword>
<dbReference type="SUPFAM" id="SSF56112">
    <property type="entry name" value="Protein kinase-like (PK-like)"/>
    <property type="match status" value="1"/>
</dbReference>
<dbReference type="GO" id="GO:0004672">
    <property type="term" value="F:protein kinase activity"/>
    <property type="evidence" value="ECO:0007669"/>
    <property type="project" value="InterPro"/>
</dbReference>